<dbReference type="EMBL" id="JABFCT010000003">
    <property type="protein sequence ID" value="KAF5877756.1"/>
    <property type="molecule type" value="Genomic_DNA"/>
</dbReference>
<evidence type="ECO:0000313" key="2">
    <source>
        <dbReference type="Proteomes" id="UP000531561"/>
    </source>
</evidence>
<proteinExistence type="predicted"/>
<dbReference type="RefSeq" id="XP_037196702.1">
    <property type="nucleotide sequence ID" value="XM_037332548.1"/>
</dbReference>
<name>A0A8H6EMG1_9HELO</name>
<reference evidence="1 2" key="1">
    <citation type="journal article" date="2020" name="Phytopathology">
        <title>A high-quality genome resource of Botrytis fragariae, a new and rapidly spreading fungal pathogen causing strawberry gray mold in the U.S.A.</title>
        <authorList>
            <person name="Wu Y."/>
            <person name="Saski C.A."/>
            <person name="Schnabel G."/>
            <person name="Xiao S."/>
            <person name="Hu M."/>
        </authorList>
    </citation>
    <scope>NUCLEOTIDE SEQUENCE [LARGE SCALE GENOMIC DNA]</scope>
    <source>
        <strain evidence="1 2">BVB16</strain>
    </source>
</reference>
<keyword evidence="2" id="KW-1185">Reference proteome</keyword>
<organism evidence="1 2">
    <name type="scientific">Botrytis fragariae</name>
    <dbReference type="NCBI Taxonomy" id="1964551"/>
    <lineage>
        <taxon>Eukaryota</taxon>
        <taxon>Fungi</taxon>
        <taxon>Dikarya</taxon>
        <taxon>Ascomycota</taxon>
        <taxon>Pezizomycotina</taxon>
        <taxon>Leotiomycetes</taxon>
        <taxon>Helotiales</taxon>
        <taxon>Sclerotiniaceae</taxon>
        <taxon>Botrytis</taxon>
    </lineage>
</organism>
<protein>
    <submittedName>
        <fullName evidence="1">Uncharacterized protein</fullName>
    </submittedName>
</protein>
<dbReference type="AlphaFoldDB" id="A0A8H6EMG1"/>
<dbReference type="GeneID" id="59256240"/>
<sequence>MSRAFKIPKKKCGKILSSPNIFILGDMDMKFVARVRETRSTIEGKSKGKLWELEESDTWVRSTLATNEIVSYRIKSSASS</sequence>
<accession>A0A8H6EMG1</accession>
<evidence type="ECO:0000313" key="1">
    <source>
        <dbReference type="EMBL" id="KAF5877756.1"/>
    </source>
</evidence>
<dbReference type="Proteomes" id="UP000531561">
    <property type="component" value="Unassembled WGS sequence"/>
</dbReference>
<gene>
    <name evidence="1" type="ORF">Bfra_002124</name>
</gene>
<comment type="caution">
    <text evidence="1">The sequence shown here is derived from an EMBL/GenBank/DDBJ whole genome shotgun (WGS) entry which is preliminary data.</text>
</comment>